<dbReference type="RefSeq" id="WP_063232099.1">
    <property type="nucleotide sequence ID" value="NZ_BCVO01000001.1"/>
</dbReference>
<gene>
    <name evidence="6" type="ORF">BS1321_05675</name>
</gene>
<dbReference type="InterPro" id="IPR000997">
    <property type="entry name" value="Cholinesterase"/>
</dbReference>
<dbReference type="InterPro" id="IPR050309">
    <property type="entry name" value="Type-B_Carboxylest/Lipase"/>
</dbReference>
<dbReference type="InterPro" id="IPR002018">
    <property type="entry name" value="CarbesteraseB"/>
</dbReference>
<feature type="active site" description="Acyl-ester intermediate" evidence="3">
    <location>
        <position position="193"/>
    </location>
</feature>
<dbReference type="EMBL" id="CP017704">
    <property type="protein sequence ID" value="ASS93502.1"/>
    <property type="molecule type" value="Genomic_DNA"/>
</dbReference>
<dbReference type="PRINTS" id="PR00878">
    <property type="entry name" value="CHOLNESTRASE"/>
</dbReference>
<dbReference type="InterPro" id="IPR029058">
    <property type="entry name" value="AB_hydrolase_fold"/>
</dbReference>
<dbReference type="EC" id="3.1.1.-" evidence="4"/>
<dbReference type="GeneID" id="56472218"/>
<dbReference type="PROSITE" id="PS00941">
    <property type="entry name" value="CARBOXYLESTERASE_B_2"/>
    <property type="match status" value="1"/>
</dbReference>
<dbReference type="InterPro" id="IPR019826">
    <property type="entry name" value="Carboxylesterase_B_AS"/>
</dbReference>
<dbReference type="SUPFAM" id="SSF53474">
    <property type="entry name" value="alpha/beta-Hydrolases"/>
    <property type="match status" value="1"/>
</dbReference>
<dbReference type="InterPro" id="IPR019819">
    <property type="entry name" value="Carboxylesterase_B_CS"/>
</dbReference>
<evidence type="ECO:0000256" key="3">
    <source>
        <dbReference type="PIRSR" id="PIRSR600997-1"/>
    </source>
</evidence>
<evidence type="ECO:0000313" key="7">
    <source>
        <dbReference type="Proteomes" id="UP000214618"/>
    </source>
</evidence>
<feature type="active site" description="Charge relay system" evidence="3">
    <location>
        <position position="316"/>
    </location>
</feature>
<dbReference type="PROSITE" id="PS00122">
    <property type="entry name" value="CARBOXYLESTERASE_B_1"/>
    <property type="match status" value="1"/>
</dbReference>
<reference evidence="6 7" key="1">
    <citation type="submission" date="2016-10" db="EMBL/GenBank/DDBJ databases">
        <title>The whole genome sequencing and assembly of Bacillus simplex DSM 1321 strain.</title>
        <authorList>
            <person name="Park M.-K."/>
            <person name="Lee Y.-J."/>
            <person name="Yi H."/>
            <person name="Bahn Y.-S."/>
            <person name="Kim J.F."/>
            <person name="Lee D.-W."/>
        </authorList>
    </citation>
    <scope>NUCLEOTIDE SEQUENCE [LARGE SCALE GENOMIC DNA]</scope>
    <source>
        <strain evidence="6 7">DSM 1321</strain>
    </source>
</reference>
<evidence type="ECO:0000256" key="2">
    <source>
        <dbReference type="ARBA" id="ARBA00022801"/>
    </source>
</evidence>
<dbReference type="ESTHER" id="9baci-a0a223ee25">
    <property type="family name" value="Carb_B_Bacteria"/>
</dbReference>
<evidence type="ECO:0000256" key="1">
    <source>
        <dbReference type="ARBA" id="ARBA00005964"/>
    </source>
</evidence>
<proteinExistence type="inferred from homology"/>
<dbReference type="GO" id="GO:0004104">
    <property type="term" value="F:cholinesterase activity"/>
    <property type="evidence" value="ECO:0007669"/>
    <property type="project" value="InterPro"/>
</dbReference>
<keyword evidence="2 4" id="KW-0378">Hydrolase</keyword>
<dbReference type="Proteomes" id="UP000214618">
    <property type="component" value="Chromosome"/>
</dbReference>
<accession>A0A223EE25</accession>
<dbReference type="OrthoDB" id="9775851at2"/>
<evidence type="ECO:0000313" key="6">
    <source>
        <dbReference type="EMBL" id="ASS93502.1"/>
    </source>
</evidence>
<sequence length="504" mass="55972">MIGSIVTTVKGHLQGTMENDICVWRGVRYAKAPIDGLRFRSPEPVDNWSGVMDAVDFGPIPPQPMDRAVRTGMAGNEKMDEDCLFLNIWSPRADDKKRPVMVWIPGGAYITGAGSLDMYNGHLLSKNGDVVVVSINYRLGALGYLDFTELAGNGEIFETNLGLRDQVASLKWVKENIEAFGGDPENVTIFGESAGGNAVTTLLTVPSARGLIKQAIAESPAPTSVYGKGFARQFSEKFLEILGIGKNDIHRLKTLPAQEIVAASYQLLQENSQAMPGSLSFGPVVDGDFLPDYPLDSIRSGKAKGISLLIGTNRDEATLFDQMDPPLIPTNAAMIHKMFENTDPEAKERITNAYINYPEKEAVLGIGRDATFHIPSVWYAEAYSRFEKTWMYRFDYKTAAMRISKLGATHGMEIPFAFQTFDSALGKRITSYGSRPAALKVSHRIQGHWVKFAKHGNPNPPEGEIWPKYDETNHYTMIFDKKDYIERDPNRMIRLAWEGVGIYK</sequence>
<dbReference type="Pfam" id="PF00135">
    <property type="entry name" value="COesterase"/>
    <property type="match status" value="1"/>
</dbReference>
<feature type="active site" description="Charge relay system" evidence="3">
    <location>
        <position position="410"/>
    </location>
</feature>
<comment type="similarity">
    <text evidence="1 4">Belongs to the type-B carboxylesterase/lipase family.</text>
</comment>
<organism evidence="6 7">
    <name type="scientific">Peribacillus simplex NBRC 15720 = DSM 1321</name>
    <dbReference type="NCBI Taxonomy" id="1349754"/>
    <lineage>
        <taxon>Bacteria</taxon>
        <taxon>Bacillati</taxon>
        <taxon>Bacillota</taxon>
        <taxon>Bacilli</taxon>
        <taxon>Bacillales</taxon>
        <taxon>Bacillaceae</taxon>
        <taxon>Peribacillus</taxon>
    </lineage>
</organism>
<evidence type="ECO:0000259" key="5">
    <source>
        <dbReference type="Pfam" id="PF00135"/>
    </source>
</evidence>
<dbReference type="AlphaFoldDB" id="A0A223EE25"/>
<dbReference type="Gene3D" id="3.40.50.1820">
    <property type="entry name" value="alpha/beta hydrolase"/>
    <property type="match status" value="1"/>
</dbReference>
<feature type="domain" description="Carboxylesterase type B" evidence="5">
    <location>
        <begin position="5"/>
        <end position="481"/>
    </location>
</feature>
<dbReference type="PANTHER" id="PTHR11559">
    <property type="entry name" value="CARBOXYLESTERASE"/>
    <property type="match status" value="1"/>
</dbReference>
<protein>
    <recommendedName>
        <fullName evidence="4">Carboxylic ester hydrolase</fullName>
        <ecNumber evidence="4">3.1.1.-</ecNumber>
    </recommendedName>
</protein>
<evidence type="ECO:0000256" key="4">
    <source>
        <dbReference type="RuleBase" id="RU361235"/>
    </source>
</evidence>
<name>A0A223EE25_9BACI</name>